<proteinExistence type="predicted"/>
<accession>A0A7K4SGX2</accession>
<feature type="non-terminal residue" evidence="2">
    <location>
        <position position="1"/>
    </location>
</feature>
<dbReference type="InterPro" id="IPR012677">
    <property type="entry name" value="Nucleotide-bd_a/b_plait_sf"/>
</dbReference>
<evidence type="ECO:0000256" key="1">
    <source>
        <dbReference type="SAM" id="MobiDB-lite"/>
    </source>
</evidence>
<dbReference type="Gene3D" id="3.30.70.330">
    <property type="match status" value="1"/>
</dbReference>
<name>A0A7K4SGX2_9CHAR</name>
<feature type="region of interest" description="Disordered" evidence="1">
    <location>
        <begin position="273"/>
        <end position="310"/>
    </location>
</feature>
<feature type="non-terminal residue" evidence="2">
    <location>
        <position position="310"/>
    </location>
</feature>
<feature type="region of interest" description="Disordered" evidence="1">
    <location>
        <begin position="1"/>
        <end position="29"/>
    </location>
</feature>
<feature type="compositionally biased region" description="Basic and acidic residues" evidence="1">
    <location>
        <begin position="131"/>
        <end position="145"/>
    </location>
</feature>
<feature type="compositionally biased region" description="Polar residues" evidence="1">
    <location>
        <begin position="1"/>
        <end position="12"/>
    </location>
</feature>
<dbReference type="AlphaFoldDB" id="A0A7K4SGX2"/>
<dbReference type="InterPro" id="IPR039884">
    <property type="entry name" value="R3HC1/R3HCL"/>
</dbReference>
<keyword evidence="3" id="KW-1185">Reference proteome</keyword>
<dbReference type="GO" id="GO:0003676">
    <property type="term" value="F:nucleic acid binding"/>
    <property type="evidence" value="ECO:0007669"/>
    <property type="project" value="InterPro"/>
</dbReference>
<reference evidence="2 3" key="1">
    <citation type="submission" date="2019-09" db="EMBL/GenBank/DDBJ databases">
        <title>Bird 10,000 Genomes (B10K) Project - Family phase.</title>
        <authorList>
            <person name="Zhang G."/>
        </authorList>
    </citation>
    <scope>NUCLEOTIDE SEQUENCE [LARGE SCALE GENOMIC DNA]</scope>
    <source>
        <strain evidence="2">B10K-DU-001-64</strain>
        <tissue evidence="2">Muscle</tissue>
    </source>
</reference>
<protein>
    <submittedName>
        <fullName evidence="2">R3HCL protein</fullName>
    </submittedName>
</protein>
<dbReference type="PANTHER" id="PTHR21678:SF7">
    <property type="entry name" value="COILED-COIL DOMAIN-CONTAINING PROTEIN R3HCC1L"/>
    <property type="match status" value="1"/>
</dbReference>
<comment type="caution">
    <text evidence="2">The sequence shown here is derived from an EMBL/GenBank/DDBJ whole genome shotgun (WGS) entry which is preliminary data.</text>
</comment>
<feature type="region of interest" description="Disordered" evidence="1">
    <location>
        <begin position="131"/>
        <end position="158"/>
    </location>
</feature>
<sequence>STSACTDDSTGAESVPLDADGEPASSAWEGAPLERVEPPLPMELLCHGVEGLSPAAWAEELVGAGKDVGLAQQHRCSQEAEEEEGDLCSGSPKAEQASAGIPSQASPGAEESWDALFNDDGDCLDPRLLEELSGGEKRQESRQSPRFDYYGAEPTAPDLSDAELPHVIEIYDFPSDFRTEDLLRVFCSYQKKGFDIKWVDDTHALGIFSSPITARDALSTKHLMVKTRPLSQGTRASKAKARAYADYLQPAKERPETSAALARRLVIGALGVRSNQTPAQRDAERRKLQEARERKRLENKQREDAWEGRE</sequence>
<dbReference type="SUPFAM" id="SSF54928">
    <property type="entry name" value="RNA-binding domain, RBD"/>
    <property type="match status" value="1"/>
</dbReference>
<organism evidence="2 3">
    <name type="scientific">Burhinus bistriatus</name>
    <dbReference type="NCBI Taxonomy" id="240201"/>
    <lineage>
        <taxon>Eukaryota</taxon>
        <taxon>Metazoa</taxon>
        <taxon>Chordata</taxon>
        <taxon>Craniata</taxon>
        <taxon>Vertebrata</taxon>
        <taxon>Euteleostomi</taxon>
        <taxon>Archelosauria</taxon>
        <taxon>Archosauria</taxon>
        <taxon>Dinosauria</taxon>
        <taxon>Saurischia</taxon>
        <taxon>Theropoda</taxon>
        <taxon>Coelurosauria</taxon>
        <taxon>Aves</taxon>
        <taxon>Neognathae</taxon>
        <taxon>Neoaves</taxon>
        <taxon>Charadriiformes</taxon>
        <taxon>Burhinidae</taxon>
        <taxon>Burhinus</taxon>
    </lineage>
</organism>
<evidence type="ECO:0000313" key="2">
    <source>
        <dbReference type="EMBL" id="NWQ85075.1"/>
    </source>
</evidence>
<dbReference type="Proteomes" id="UP000574691">
    <property type="component" value="Unassembled WGS sequence"/>
</dbReference>
<evidence type="ECO:0000313" key="3">
    <source>
        <dbReference type="Proteomes" id="UP000574691"/>
    </source>
</evidence>
<feature type="region of interest" description="Disordered" evidence="1">
    <location>
        <begin position="71"/>
        <end position="117"/>
    </location>
</feature>
<dbReference type="EMBL" id="VYXH01000045">
    <property type="protein sequence ID" value="NWQ85075.1"/>
    <property type="molecule type" value="Genomic_DNA"/>
</dbReference>
<feature type="compositionally biased region" description="Basic and acidic residues" evidence="1">
    <location>
        <begin position="281"/>
        <end position="310"/>
    </location>
</feature>
<dbReference type="PANTHER" id="PTHR21678">
    <property type="entry name" value="GROWTH INHIBITION AND DIFFERENTIATION RELATED PROTEIN 88"/>
    <property type="match status" value="1"/>
</dbReference>
<gene>
    <name evidence="2" type="primary">R3hcc1l</name>
    <name evidence="2" type="ORF">BURBIS_R02315</name>
</gene>
<dbReference type="InterPro" id="IPR035979">
    <property type="entry name" value="RBD_domain_sf"/>
</dbReference>